<evidence type="ECO:0000256" key="2">
    <source>
        <dbReference type="ARBA" id="ARBA00006454"/>
    </source>
</evidence>
<evidence type="ECO:0000256" key="7">
    <source>
        <dbReference type="ARBA" id="ARBA00023242"/>
    </source>
</evidence>
<evidence type="ECO:0000256" key="5">
    <source>
        <dbReference type="ARBA" id="ARBA00023155"/>
    </source>
</evidence>
<dbReference type="AlphaFoldDB" id="A0AAV0Z3Y2"/>
<keyword evidence="3" id="KW-0805">Transcription regulation</keyword>
<evidence type="ECO:0000256" key="6">
    <source>
        <dbReference type="ARBA" id="ARBA00023163"/>
    </source>
</evidence>
<evidence type="ECO:0000256" key="3">
    <source>
        <dbReference type="ARBA" id="ARBA00023015"/>
    </source>
</evidence>
<dbReference type="InterPro" id="IPR009057">
    <property type="entry name" value="Homeodomain-like_sf"/>
</dbReference>
<evidence type="ECO:0000313" key="12">
    <source>
        <dbReference type="Proteomes" id="UP001157006"/>
    </source>
</evidence>
<proteinExistence type="inferred from homology"/>
<evidence type="ECO:0000256" key="9">
    <source>
        <dbReference type="SAM" id="MobiDB-lite"/>
    </source>
</evidence>
<dbReference type="Pfam" id="PF07526">
    <property type="entry name" value="POX"/>
    <property type="match status" value="1"/>
</dbReference>
<name>A0AAV0Z3Y2_VICFA</name>
<dbReference type="CDD" id="cd00086">
    <property type="entry name" value="homeodomain"/>
    <property type="match status" value="1"/>
</dbReference>
<dbReference type="SUPFAM" id="SSF46689">
    <property type="entry name" value="Homeodomain-like"/>
    <property type="match status" value="1"/>
</dbReference>
<comment type="similarity">
    <text evidence="2">Belongs to the TALE/BELL homeobox family.</text>
</comment>
<dbReference type="SMART" id="SM00574">
    <property type="entry name" value="POX"/>
    <property type="match status" value="1"/>
</dbReference>
<dbReference type="InterPro" id="IPR008422">
    <property type="entry name" value="KN_HD"/>
</dbReference>
<dbReference type="FunFam" id="1.10.10.60:FF:000117">
    <property type="entry name" value="BEL1-like homeodomain protein 9"/>
    <property type="match status" value="1"/>
</dbReference>
<dbReference type="Pfam" id="PF05920">
    <property type="entry name" value="Homeobox_KN"/>
    <property type="match status" value="1"/>
</dbReference>
<reference evidence="11 12" key="1">
    <citation type="submission" date="2023-01" db="EMBL/GenBank/DDBJ databases">
        <authorList>
            <person name="Kreplak J."/>
        </authorList>
    </citation>
    <scope>NUCLEOTIDE SEQUENCE [LARGE SCALE GENOMIC DNA]</scope>
</reference>
<organism evidence="11 12">
    <name type="scientific">Vicia faba</name>
    <name type="common">Broad bean</name>
    <name type="synonym">Faba vulgaris</name>
    <dbReference type="NCBI Taxonomy" id="3906"/>
    <lineage>
        <taxon>Eukaryota</taxon>
        <taxon>Viridiplantae</taxon>
        <taxon>Streptophyta</taxon>
        <taxon>Embryophyta</taxon>
        <taxon>Tracheophyta</taxon>
        <taxon>Spermatophyta</taxon>
        <taxon>Magnoliopsida</taxon>
        <taxon>eudicotyledons</taxon>
        <taxon>Gunneridae</taxon>
        <taxon>Pentapetalae</taxon>
        <taxon>rosids</taxon>
        <taxon>fabids</taxon>
        <taxon>Fabales</taxon>
        <taxon>Fabaceae</taxon>
        <taxon>Papilionoideae</taxon>
        <taxon>50 kb inversion clade</taxon>
        <taxon>NPAAA clade</taxon>
        <taxon>Hologalegina</taxon>
        <taxon>IRL clade</taxon>
        <taxon>Fabeae</taxon>
        <taxon>Vicia</taxon>
    </lineage>
</organism>
<keyword evidence="4 8" id="KW-0238">DNA-binding</keyword>
<feature type="region of interest" description="Disordered" evidence="9">
    <location>
        <begin position="538"/>
        <end position="565"/>
    </location>
</feature>
<dbReference type="GO" id="GO:0005634">
    <property type="term" value="C:nucleus"/>
    <property type="evidence" value="ECO:0007669"/>
    <property type="project" value="UniProtKB-SubCell"/>
</dbReference>
<dbReference type="InterPro" id="IPR050224">
    <property type="entry name" value="TALE_homeobox"/>
</dbReference>
<dbReference type="GO" id="GO:0006355">
    <property type="term" value="P:regulation of DNA-templated transcription"/>
    <property type="evidence" value="ECO:0007669"/>
    <property type="project" value="InterPro"/>
</dbReference>
<keyword evidence="5 8" id="KW-0371">Homeobox</keyword>
<dbReference type="Gene3D" id="1.10.10.60">
    <property type="entry name" value="Homeodomain-like"/>
    <property type="match status" value="1"/>
</dbReference>
<sequence>MQDLVQVRSFRNGYYNHEEPFVVYSSSENPNFFTMNSLEYQEQLGASAEESSRFLMMQQLHHHHHHQQQQQHYGSYANSLTDFHSPEQKQVSDLGNWRNSTVQVQHQVTDRFSNNATNSLPCVYGGDKQLGQVMHHTPTSSPLFQNHSLQDIVKSITSNASDSHMTSLMHHNNGQEICGVNASELQHQPNQMEFGWKNPTDSNPQSLSLSLSSKAHVSQFKEEHQYVKPSFVARDCGKPLQDLVVGIIPNSTKTTSYGNVGPLGPFTGYATILKNSRFLKIAQNLLSEVCCPKSVSICDVSETEVASIESHSCSSSSMFHGTKENRTDWGSRSSFGVSLQPDYQQNKAKLVYMQEEVNRRYTQYQHQMQMVFSSFESVAGLNSATPYITLVLKLVSKHFKCLNNSISNQLKLINEVMQNDSSIATTNNSTHLVDTNNVASVRCMDQSIQKNKFEKALSGFHDPQQQHVWRPQRGFPERAVTILRAWLFEHFLHPYPTDTDKHMLAIKTGLSRNQVSNWFINARVRVWKPMVEEVHMLDKKTSSTNENSNRNEGTSSTEGGSFNQPKIDKTVDRFFMHSIPENQIQDMEFSSSIDRNADESELNEAEQWRQEKRSKMECEMSSRMDGAVMDFLPYRHSGHDVGGSLGSVSLTLGLRHGVEGVQHQEVQYRHHHHHLGGQMIHDFVG</sequence>
<evidence type="ECO:0000256" key="8">
    <source>
        <dbReference type="PROSITE-ProRule" id="PRU00108"/>
    </source>
</evidence>
<dbReference type="Proteomes" id="UP001157006">
    <property type="component" value="Chromosome 1S"/>
</dbReference>
<evidence type="ECO:0000313" key="11">
    <source>
        <dbReference type="EMBL" id="CAI8592432.1"/>
    </source>
</evidence>
<protein>
    <recommendedName>
        <fullName evidence="10">Homeobox domain-containing protein</fullName>
    </recommendedName>
</protein>
<comment type="subcellular location">
    <subcellularLocation>
        <location evidence="1 8">Nucleus</location>
    </subcellularLocation>
</comment>
<dbReference type="InterPro" id="IPR001356">
    <property type="entry name" value="HD"/>
</dbReference>
<dbReference type="EMBL" id="OX451735">
    <property type="protein sequence ID" value="CAI8592432.1"/>
    <property type="molecule type" value="Genomic_DNA"/>
</dbReference>
<keyword evidence="6" id="KW-0804">Transcription</keyword>
<accession>A0AAV0Z3Y2</accession>
<keyword evidence="7 8" id="KW-0539">Nucleus</keyword>
<dbReference type="PANTHER" id="PTHR11850">
    <property type="entry name" value="HOMEOBOX PROTEIN TRANSCRIPTION FACTORS"/>
    <property type="match status" value="1"/>
</dbReference>
<feature type="DNA-binding region" description="Homeobox" evidence="8">
    <location>
        <begin position="468"/>
        <end position="530"/>
    </location>
</feature>
<gene>
    <name evidence="11" type="ORF">VFH_I039360</name>
</gene>
<evidence type="ECO:0000256" key="4">
    <source>
        <dbReference type="ARBA" id="ARBA00023125"/>
    </source>
</evidence>
<dbReference type="PROSITE" id="PS50071">
    <property type="entry name" value="HOMEOBOX_2"/>
    <property type="match status" value="1"/>
</dbReference>
<dbReference type="InterPro" id="IPR006563">
    <property type="entry name" value="POX_dom"/>
</dbReference>
<evidence type="ECO:0000256" key="1">
    <source>
        <dbReference type="ARBA" id="ARBA00004123"/>
    </source>
</evidence>
<keyword evidence="12" id="KW-1185">Reference proteome</keyword>
<dbReference type="SMART" id="SM00389">
    <property type="entry name" value="HOX"/>
    <property type="match status" value="1"/>
</dbReference>
<feature type="domain" description="Homeobox" evidence="10">
    <location>
        <begin position="466"/>
        <end position="529"/>
    </location>
</feature>
<dbReference type="GO" id="GO:0003677">
    <property type="term" value="F:DNA binding"/>
    <property type="evidence" value="ECO:0007669"/>
    <property type="project" value="UniProtKB-UniRule"/>
</dbReference>
<evidence type="ECO:0000259" key="10">
    <source>
        <dbReference type="PROSITE" id="PS50071"/>
    </source>
</evidence>
<feature type="compositionally biased region" description="Low complexity" evidence="9">
    <location>
        <begin position="542"/>
        <end position="558"/>
    </location>
</feature>